<feature type="region of interest" description="Disordered" evidence="1">
    <location>
        <begin position="212"/>
        <end position="236"/>
    </location>
</feature>
<sequence>MNHYFLHELGKGVQLEYTLVQDHARTHTSAFQQSDTSIAASSRGRRRRRSYLASSSVVAAATTSNATGSSAGTTTEGAAAAARIPPTDTPLFLPAGIPPPPASSSTTNSTAATASTSTTTSAGPTSRWDSACASRQNDSPRKATTLRTPPSRSYSSCDELSESTSEEAESSESSHIWPDHLPTSSIGSTSNHQTPPQDQHQDLFATVWSMSQSDRSNATGTNSRRGRPCSIQKSQSWPSHFQQYDLLHPLRSSNLQTLALAAPAQGPFLPDASSRQRAGSLPDQALETTLRTMACQEWQKKRASSFPATTAAQMIRGNRALVQRSASLQNWFTAPSCMSSTLGGGGGGVGGAPNDILQSVLNDIDQLAGEGSLPSSSSPSSSSSSVSSKAA</sequence>
<gene>
    <name evidence="2" type="ORF">SEMRO_192_G082520.1</name>
</gene>
<feature type="compositionally biased region" description="Polar residues" evidence="1">
    <location>
        <begin position="212"/>
        <end position="223"/>
    </location>
</feature>
<proteinExistence type="predicted"/>
<feature type="region of interest" description="Disordered" evidence="1">
    <location>
        <begin position="27"/>
        <end position="198"/>
    </location>
</feature>
<name>A0A9N8H755_9STRA</name>
<evidence type="ECO:0000313" key="2">
    <source>
        <dbReference type="EMBL" id="CAB9504308.1"/>
    </source>
</evidence>
<feature type="compositionally biased region" description="Polar residues" evidence="1">
    <location>
        <begin position="145"/>
        <end position="158"/>
    </location>
</feature>
<reference evidence="2" key="1">
    <citation type="submission" date="2020-06" db="EMBL/GenBank/DDBJ databases">
        <authorList>
            <consortium name="Plant Systems Biology data submission"/>
        </authorList>
    </citation>
    <scope>NUCLEOTIDE SEQUENCE</scope>
    <source>
        <strain evidence="2">D6</strain>
    </source>
</reference>
<feature type="region of interest" description="Disordered" evidence="1">
    <location>
        <begin position="349"/>
        <end position="391"/>
    </location>
</feature>
<keyword evidence="3" id="KW-1185">Reference proteome</keyword>
<comment type="caution">
    <text evidence="2">The sequence shown here is derived from an EMBL/GenBank/DDBJ whole genome shotgun (WGS) entry which is preliminary data.</text>
</comment>
<organism evidence="2 3">
    <name type="scientific">Seminavis robusta</name>
    <dbReference type="NCBI Taxonomy" id="568900"/>
    <lineage>
        <taxon>Eukaryota</taxon>
        <taxon>Sar</taxon>
        <taxon>Stramenopiles</taxon>
        <taxon>Ochrophyta</taxon>
        <taxon>Bacillariophyta</taxon>
        <taxon>Bacillariophyceae</taxon>
        <taxon>Bacillariophycidae</taxon>
        <taxon>Naviculales</taxon>
        <taxon>Naviculaceae</taxon>
        <taxon>Seminavis</taxon>
    </lineage>
</organism>
<feature type="compositionally biased region" description="Acidic residues" evidence="1">
    <location>
        <begin position="159"/>
        <end position="170"/>
    </location>
</feature>
<dbReference type="AlphaFoldDB" id="A0A9N8H755"/>
<feature type="compositionally biased region" description="Polar residues" evidence="1">
    <location>
        <begin position="182"/>
        <end position="198"/>
    </location>
</feature>
<feature type="compositionally biased region" description="Low complexity" evidence="1">
    <location>
        <begin position="103"/>
        <end position="126"/>
    </location>
</feature>
<dbReference type="EMBL" id="CAICTM010000191">
    <property type="protein sequence ID" value="CAB9504308.1"/>
    <property type="molecule type" value="Genomic_DNA"/>
</dbReference>
<evidence type="ECO:0000313" key="3">
    <source>
        <dbReference type="Proteomes" id="UP001153069"/>
    </source>
</evidence>
<dbReference type="Proteomes" id="UP001153069">
    <property type="component" value="Unassembled WGS sequence"/>
</dbReference>
<evidence type="ECO:0000256" key="1">
    <source>
        <dbReference type="SAM" id="MobiDB-lite"/>
    </source>
</evidence>
<accession>A0A9N8H755</accession>
<feature type="compositionally biased region" description="Low complexity" evidence="1">
    <location>
        <begin position="372"/>
        <end position="391"/>
    </location>
</feature>
<feature type="compositionally biased region" description="Low complexity" evidence="1">
    <location>
        <begin position="51"/>
        <end position="83"/>
    </location>
</feature>
<protein>
    <submittedName>
        <fullName evidence="2">Uncharacterized protein</fullName>
    </submittedName>
</protein>